<dbReference type="NCBIfam" id="NF005935">
    <property type="entry name" value="PRK07967.1"/>
    <property type="match status" value="1"/>
</dbReference>
<evidence type="ECO:0000256" key="3">
    <source>
        <dbReference type="ARBA" id="ARBA00008467"/>
    </source>
</evidence>
<protein>
    <recommendedName>
        <fullName evidence="13">3-oxoacyl-[acyl-carrier-protein] synthase 1</fullName>
        <ecNumber evidence="5">2.3.1.41</ecNumber>
    </recommendedName>
    <alternativeName>
        <fullName evidence="14">3-oxoacyl-[acyl-carrier-protein] synthase I</fullName>
    </alternativeName>
    <alternativeName>
        <fullName evidence="15">Beta-ketoacyl-ACP synthase I</fullName>
    </alternativeName>
</protein>
<dbReference type="Gene3D" id="3.40.47.10">
    <property type="match status" value="2"/>
</dbReference>
<dbReference type="AlphaFoldDB" id="A0A7D5HSF5"/>
<evidence type="ECO:0000256" key="17">
    <source>
        <dbReference type="ARBA" id="ARBA00048506"/>
    </source>
</evidence>
<dbReference type="SMART" id="SM00825">
    <property type="entry name" value="PKS_KS"/>
    <property type="match status" value="1"/>
</dbReference>
<evidence type="ECO:0000256" key="5">
    <source>
        <dbReference type="ARBA" id="ARBA00013191"/>
    </source>
</evidence>
<comment type="pathway">
    <text evidence="2">Lipid metabolism; fatty acid biosynthesis.</text>
</comment>
<dbReference type="InterPro" id="IPR014030">
    <property type="entry name" value="Ketoacyl_synth_N"/>
</dbReference>
<dbReference type="Proteomes" id="UP000509660">
    <property type="component" value="Chromosome"/>
</dbReference>
<evidence type="ECO:0000256" key="6">
    <source>
        <dbReference type="ARBA" id="ARBA00022490"/>
    </source>
</evidence>
<dbReference type="PROSITE" id="PS00606">
    <property type="entry name" value="KS3_1"/>
    <property type="match status" value="1"/>
</dbReference>
<dbReference type="FunFam" id="3.40.47.10:FF:000005">
    <property type="entry name" value="3-oxoacyl-[acyl-carrier-protein] synthase I"/>
    <property type="match status" value="1"/>
</dbReference>
<keyword evidence="21" id="KW-1185">Reference proteome</keyword>
<evidence type="ECO:0000256" key="14">
    <source>
        <dbReference type="ARBA" id="ARBA00041620"/>
    </source>
</evidence>
<dbReference type="InterPro" id="IPR014031">
    <property type="entry name" value="Ketoacyl_synth_C"/>
</dbReference>
<comment type="subcellular location">
    <subcellularLocation>
        <location evidence="1">Cytoplasm</location>
    </subcellularLocation>
</comment>
<accession>A0A7D5HSF5</accession>
<comment type="catalytic activity">
    <reaction evidence="17">
        <text>a fatty acyl-[ACP] + malonyl-[ACP] + H(+) = a 3-oxoacyl-[ACP] + holo-[ACP] + CO2</text>
        <dbReference type="Rhea" id="RHEA:22836"/>
        <dbReference type="Rhea" id="RHEA-COMP:9623"/>
        <dbReference type="Rhea" id="RHEA-COMP:9685"/>
        <dbReference type="Rhea" id="RHEA-COMP:9916"/>
        <dbReference type="Rhea" id="RHEA-COMP:14125"/>
        <dbReference type="ChEBI" id="CHEBI:15378"/>
        <dbReference type="ChEBI" id="CHEBI:16526"/>
        <dbReference type="ChEBI" id="CHEBI:64479"/>
        <dbReference type="ChEBI" id="CHEBI:78449"/>
        <dbReference type="ChEBI" id="CHEBI:78776"/>
        <dbReference type="ChEBI" id="CHEBI:138651"/>
        <dbReference type="EC" id="2.3.1.41"/>
    </reaction>
    <physiologicalReaction direction="left-to-right" evidence="17">
        <dbReference type="Rhea" id="RHEA:22837"/>
    </physiologicalReaction>
</comment>
<dbReference type="InterPro" id="IPR000794">
    <property type="entry name" value="Beta-ketoacyl_synthase"/>
</dbReference>
<organism evidence="20 21">
    <name type="scientific">Mannheimia pernigra</name>
    <dbReference type="NCBI Taxonomy" id="111844"/>
    <lineage>
        <taxon>Bacteria</taxon>
        <taxon>Pseudomonadati</taxon>
        <taxon>Pseudomonadota</taxon>
        <taxon>Gammaproteobacteria</taxon>
        <taxon>Pasteurellales</taxon>
        <taxon>Pasteurellaceae</taxon>
        <taxon>Mannheimia</taxon>
    </lineage>
</organism>
<dbReference type="EC" id="2.3.1.41" evidence="5"/>
<evidence type="ECO:0000256" key="10">
    <source>
        <dbReference type="ARBA" id="ARBA00023098"/>
    </source>
</evidence>
<keyword evidence="10" id="KW-0443">Lipid metabolism</keyword>
<evidence type="ECO:0000313" key="21">
    <source>
        <dbReference type="Proteomes" id="UP000509660"/>
    </source>
</evidence>
<keyword evidence="7" id="KW-0444">Lipid biosynthesis</keyword>
<dbReference type="SUPFAM" id="SSF53901">
    <property type="entry name" value="Thiolase-like"/>
    <property type="match status" value="2"/>
</dbReference>
<dbReference type="NCBIfam" id="NF005589">
    <property type="entry name" value="PRK07314.1"/>
    <property type="match status" value="1"/>
</dbReference>
<keyword evidence="9" id="KW-0276">Fatty acid metabolism</keyword>
<dbReference type="GO" id="GO:0005829">
    <property type="term" value="C:cytosol"/>
    <property type="evidence" value="ECO:0007669"/>
    <property type="project" value="TreeGrafter"/>
</dbReference>
<evidence type="ECO:0000256" key="4">
    <source>
        <dbReference type="ARBA" id="ARBA00011738"/>
    </source>
</evidence>
<evidence type="ECO:0000256" key="15">
    <source>
        <dbReference type="ARBA" id="ARBA00042143"/>
    </source>
</evidence>
<keyword evidence="12 20" id="KW-0012">Acyltransferase</keyword>
<evidence type="ECO:0000256" key="16">
    <source>
        <dbReference type="ARBA" id="ARBA00048121"/>
    </source>
</evidence>
<keyword evidence="8 18" id="KW-0808">Transferase</keyword>
<dbReference type="InterPro" id="IPR016039">
    <property type="entry name" value="Thiolase-like"/>
</dbReference>
<evidence type="ECO:0000256" key="8">
    <source>
        <dbReference type="ARBA" id="ARBA00022679"/>
    </source>
</evidence>
<keyword evidence="6" id="KW-0963">Cytoplasm</keyword>
<evidence type="ECO:0000256" key="7">
    <source>
        <dbReference type="ARBA" id="ARBA00022516"/>
    </source>
</evidence>
<evidence type="ECO:0000256" key="12">
    <source>
        <dbReference type="ARBA" id="ARBA00023315"/>
    </source>
</evidence>
<keyword evidence="11" id="KW-0275">Fatty acid biosynthesis</keyword>
<evidence type="ECO:0000256" key="9">
    <source>
        <dbReference type="ARBA" id="ARBA00022832"/>
    </source>
</evidence>
<evidence type="ECO:0000313" key="20">
    <source>
        <dbReference type="EMBL" id="QLB40232.1"/>
    </source>
</evidence>
<dbReference type="CDD" id="cd00834">
    <property type="entry name" value="KAS_I_II"/>
    <property type="match status" value="1"/>
</dbReference>
<dbReference type="FunFam" id="3.40.47.10:FF:000006">
    <property type="entry name" value="3-oxoacyl-[acyl-carrier-protein] synthase I"/>
    <property type="match status" value="1"/>
</dbReference>
<comment type="subunit">
    <text evidence="4">Homodimer.</text>
</comment>
<dbReference type="EMBL" id="CP055306">
    <property type="protein sequence ID" value="QLB40232.1"/>
    <property type="molecule type" value="Genomic_DNA"/>
</dbReference>
<dbReference type="InterPro" id="IPR018201">
    <property type="entry name" value="Ketoacyl_synth_AS"/>
</dbReference>
<evidence type="ECO:0000256" key="1">
    <source>
        <dbReference type="ARBA" id="ARBA00004496"/>
    </source>
</evidence>
<dbReference type="Pfam" id="PF02801">
    <property type="entry name" value="Ketoacyl-synt_C"/>
    <property type="match status" value="1"/>
</dbReference>
<comment type="catalytic activity">
    <reaction evidence="16">
        <text>(3Z)-decenoyl-[ACP] + malonyl-[ACP] + H(+) = 3-oxo-(5Z)-dodecenoyl-[ACP] + holo-[ACP] + CO2</text>
        <dbReference type="Rhea" id="RHEA:54940"/>
        <dbReference type="Rhea" id="RHEA-COMP:9623"/>
        <dbReference type="Rhea" id="RHEA-COMP:9685"/>
        <dbReference type="Rhea" id="RHEA-COMP:9927"/>
        <dbReference type="Rhea" id="RHEA-COMP:14042"/>
        <dbReference type="ChEBI" id="CHEBI:15378"/>
        <dbReference type="ChEBI" id="CHEBI:16526"/>
        <dbReference type="ChEBI" id="CHEBI:64479"/>
        <dbReference type="ChEBI" id="CHEBI:78449"/>
        <dbReference type="ChEBI" id="CHEBI:78798"/>
        <dbReference type="ChEBI" id="CHEBI:138410"/>
    </reaction>
    <physiologicalReaction direction="left-to-right" evidence="16">
        <dbReference type="Rhea" id="RHEA:54941"/>
    </physiologicalReaction>
</comment>
<evidence type="ECO:0000259" key="19">
    <source>
        <dbReference type="PROSITE" id="PS52004"/>
    </source>
</evidence>
<sequence length="405" mass="42552">MKRVVITGLGVISSIGNNKDEVLASLKEGKSGIEFVPDFAEVGMRSQVAGTIKLNPAELIDRKVYRFMGDAAAYAYICMREAIEDSGLTEEHISNERTGLVMGSGIGSARGQVAATDAVRGPRGVKGVGPYAVTKTMASSVSACLATPFKIKGVNYSISSACATSAHAIGNAMELIQLGKQDVIFAGGAEELCWEGATQFDAMGAVSSKYNDTPTKASRAYDANRDGFVISGGGAVLVIEELEHALARGAKIYAEIVGYGATSDGYDMVAPSGEGAERCMKQAMATVKSDIEYINVHGTSTPVGDVKELGAIRNVFGDKKPAISSTKSMTGHSLGAAGAHEAIYSLLMLDNNFIAPSINIETLDEQAEGMNIVTERQDTVLTTVMSNSFGFGGTNACLVFQRYSK</sequence>
<proteinExistence type="inferred from homology"/>
<evidence type="ECO:0000256" key="18">
    <source>
        <dbReference type="RuleBase" id="RU003694"/>
    </source>
</evidence>
<dbReference type="InterPro" id="IPR020841">
    <property type="entry name" value="PKS_Beta-ketoAc_synthase_dom"/>
</dbReference>
<comment type="similarity">
    <text evidence="3 18">Belongs to the thiolase-like superfamily. Beta-ketoacyl-ACP synthases family.</text>
</comment>
<feature type="domain" description="Ketosynthase family 3 (KS3)" evidence="19">
    <location>
        <begin position="1"/>
        <end position="402"/>
    </location>
</feature>
<evidence type="ECO:0000256" key="2">
    <source>
        <dbReference type="ARBA" id="ARBA00005194"/>
    </source>
</evidence>
<evidence type="ECO:0000256" key="13">
    <source>
        <dbReference type="ARBA" id="ARBA00039450"/>
    </source>
</evidence>
<dbReference type="PANTHER" id="PTHR11712">
    <property type="entry name" value="POLYKETIDE SYNTHASE-RELATED"/>
    <property type="match status" value="1"/>
</dbReference>
<dbReference type="PANTHER" id="PTHR11712:SF306">
    <property type="entry name" value="3-OXOACYL-[ACYL-CARRIER-PROTEIN] SYNTHASE 1"/>
    <property type="match status" value="1"/>
</dbReference>
<dbReference type="UniPathway" id="UPA00094"/>
<dbReference type="GO" id="GO:0004315">
    <property type="term" value="F:3-oxoacyl-[acyl-carrier-protein] synthase activity"/>
    <property type="evidence" value="ECO:0007669"/>
    <property type="project" value="UniProtKB-EC"/>
</dbReference>
<dbReference type="RefSeq" id="WP_176809688.1">
    <property type="nucleotide sequence ID" value="NZ_CP055306.1"/>
</dbReference>
<reference evidence="20 21" key="1">
    <citation type="submission" date="2020-06" db="EMBL/GenBank/DDBJ databases">
        <title>Mannheimia pernigra sp. nov. isolated from bovine respiratory tract.</title>
        <authorList>
            <person name="Kuhnert P."/>
            <person name="Akarsu-Egger H."/>
        </authorList>
    </citation>
    <scope>NUCLEOTIDE SEQUENCE [LARGE SCALE GENOMIC DNA]</scope>
    <source>
        <strain evidence="20 21">BNO311</strain>
    </source>
</reference>
<dbReference type="PROSITE" id="PS52004">
    <property type="entry name" value="KS3_2"/>
    <property type="match status" value="1"/>
</dbReference>
<name>A0A7D5HSF5_9PAST</name>
<gene>
    <name evidence="20" type="primary">fabB</name>
    <name evidence="20" type="ORF">HV559_04780</name>
</gene>
<evidence type="ECO:0000256" key="11">
    <source>
        <dbReference type="ARBA" id="ARBA00023160"/>
    </source>
</evidence>
<dbReference type="GO" id="GO:0006633">
    <property type="term" value="P:fatty acid biosynthetic process"/>
    <property type="evidence" value="ECO:0007669"/>
    <property type="project" value="UniProtKB-UniPathway"/>
</dbReference>
<dbReference type="Pfam" id="PF00109">
    <property type="entry name" value="ketoacyl-synt"/>
    <property type="match status" value="1"/>
</dbReference>